<dbReference type="Pfam" id="PF07690">
    <property type="entry name" value="MFS_1"/>
    <property type="match status" value="1"/>
</dbReference>
<feature type="transmembrane region" description="Helical" evidence="6">
    <location>
        <begin position="352"/>
        <end position="369"/>
    </location>
</feature>
<organism evidence="8 9">
    <name type="scientific">Polyplosphaeria fusca</name>
    <dbReference type="NCBI Taxonomy" id="682080"/>
    <lineage>
        <taxon>Eukaryota</taxon>
        <taxon>Fungi</taxon>
        <taxon>Dikarya</taxon>
        <taxon>Ascomycota</taxon>
        <taxon>Pezizomycotina</taxon>
        <taxon>Dothideomycetes</taxon>
        <taxon>Pleosporomycetidae</taxon>
        <taxon>Pleosporales</taxon>
        <taxon>Tetraplosphaeriaceae</taxon>
        <taxon>Polyplosphaeria</taxon>
    </lineage>
</organism>
<dbReference type="AlphaFoldDB" id="A0A9P4V8N4"/>
<sequence length="555" mass="59620">MSGGNEGGPGCTSVSLRRALSLTPVSLWLSLFMSAMDTTIITTALVKVSSSFNALDQSAWLVTSYLLTYNAFLMITAKFSDVWGVRSVMIGSSVFFLIFSMAAGGAKTMSQLIIFRALQGLGGSGMYSLTFVTLMKMITPEKLGFYSGVISSVFALANLLGPVLGGVITDNTSWRWIFWINGPIVGTGIAVLFFSMPGLVADRTHRERLRGFDIIGGVLSVLWPIPLIFALQEGGVRHAWSSGPIVGTLVAGVILLLAFGLYEGWLTSRTKMDAIFPIRFIKNPRMSLLLLGMFLLGFPFYVTFIQLPQRFQAVNNKSAERSGILLLPLSLLTPVGAMLAGTLIGKWIAAEFVLMIATAIITISFGLLSSLPTSTTLPVAAYGYEILAGFSLGFATAPYYFLLATSIDEKDIPVGTGAMNMLRTLGGAVAVAICSALHHSTLRKRLPEFLSSTQVSDMEESIAALTRLSPSVREKVGVVFGESYNRQFQVMLAFTGLNLLVVIVLGIVEPDESVESGILKAGIQPNEVERVKKANTNSAEKDVISSTPADDAKLP</sequence>
<keyword evidence="2 6" id="KW-0812">Transmembrane</keyword>
<evidence type="ECO:0000256" key="1">
    <source>
        <dbReference type="ARBA" id="ARBA00004141"/>
    </source>
</evidence>
<feature type="domain" description="Major facilitator superfamily (MFS) profile" evidence="7">
    <location>
        <begin position="23"/>
        <end position="513"/>
    </location>
</feature>
<comment type="subcellular location">
    <subcellularLocation>
        <location evidence="1">Membrane</location>
        <topology evidence="1">Multi-pass membrane protein</topology>
    </subcellularLocation>
</comment>
<protein>
    <submittedName>
        <fullName evidence="8">MFS general substrate transporter</fullName>
    </submittedName>
</protein>
<dbReference type="GO" id="GO:0005886">
    <property type="term" value="C:plasma membrane"/>
    <property type="evidence" value="ECO:0007669"/>
    <property type="project" value="TreeGrafter"/>
</dbReference>
<dbReference type="OrthoDB" id="440553at2759"/>
<dbReference type="Gene3D" id="1.20.1720.10">
    <property type="entry name" value="Multidrug resistance protein D"/>
    <property type="match status" value="1"/>
</dbReference>
<dbReference type="SUPFAM" id="SSF103473">
    <property type="entry name" value="MFS general substrate transporter"/>
    <property type="match status" value="1"/>
</dbReference>
<dbReference type="InterPro" id="IPR011701">
    <property type="entry name" value="MFS"/>
</dbReference>
<evidence type="ECO:0000259" key="7">
    <source>
        <dbReference type="PROSITE" id="PS50850"/>
    </source>
</evidence>
<keyword evidence="3 6" id="KW-1133">Transmembrane helix</keyword>
<feature type="transmembrane region" description="Helical" evidence="6">
    <location>
        <begin position="488"/>
        <end position="508"/>
    </location>
</feature>
<dbReference type="PROSITE" id="PS50850">
    <property type="entry name" value="MFS"/>
    <property type="match status" value="1"/>
</dbReference>
<evidence type="ECO:0000256" key="4">
    <source>
        <dbReference type="ARBA" id="ARBA00023136"/>
    </source>
</evidence>
<dbReference type="PANTHER" id="PTHR23501:SF43">
    <property type="entry name" value="MULTIDRUG TRANSPORTER, PUTATIVE (AFU_ORTHOLOGUE AFUA_6G03040)-RELATED"/>
    <property type="match status" value="1"/>
</dbReference>
<feature type="transmembrane region" description="Helical" evidence="6">
    <location>
        <begin position="58"/>
        <end position="77"/>
    </location>
</feature>
<dbReference type="PANTHER" id="PTHR23501">
    <property type="entry name" value="MAJOR FACILITATOR SUPERFAMILY"/>
    <property type="match status" value="1"/>
</dbReference>
<dbReference type="InterPro" id="IPR020846">
    <property type="entry name" value="MFS_dom"/>
</dbReference>
<feature type="compositionally biased region" description="Polar residues" evidence="5">
    <location>
        <begin position="534"/>
        <end position="548"/>
    </location>
</feature>
<evidence type="ECO:0000256" key="6">
    <source>
        <dbReference type="SAM" id="Phobius"/>
    </source>
</evidence>
<evidence type="ECO:0000313" key="9">
    <source>
        <dbReference type="Proteomes" id="UP000799444"/>
    </source>
</evidence>
<evidence type="ECO:0000256" key="3">
    <source>
        <dbReference type="ARBA" id="ARBA00022989"/>
    </source>
</evidence>
<feature type="transmembrane region" description="Helical" evidence="6">
    <location>
        <begin position="243"/>
        <end position="265"/>
    </location>
</feature>
<evidence type="ECO:0000313" key="8">
    <source>
        <dbReference type="EMBL" id="KAF2740518.1"/>
    </source>
</evidence>
<feature type="transmembrane region" description="Helical" evidence="6">
    <location>
        <begin position="324"/>
        <end position="345"/>
    </location>
</feature>
<dbReference type="InterPro" id="IPR036259">
    <property type="entry name" value="MFS_trans_sf"/>
</dbReference>
<keyword evidence="9" id="KW-1185">Reference proteome</keyword>
<evidence type="ECO:0000256" key="2">
    <source>
        <dbReference type="ARBA" id="ARBA00022692"/>
    </source>
</evidence>
<feature type="transmembrane region" description="Helical" evidence="6">
    <location>
        <begin position="143"/>
        <end position="164"/>
    </location>
</feature>
<reference evidence="8" key="1">
    <citation type="journal article" date="2020" name="Stud. Mycol.">
        <title>101 Dothideomycetes genomes: a test case for predicting lifestyles and emergence of pathogens.</title>
        <authorList>
            <person name="Haridas S."/>
            <person name="Albert R."/>
            <person name="Binder M."/>
            <person name="Bloem J."/>
            <person name="Labutti K."/>
            <person name="Salamov A."/>
            <person name="Andreopoulos B."/>
            <person name="Baker S."/>
            <person name="Barry K."/>
            <person name="Bills G."/>
            <person name="Bluhm B."/>
            <person name="Cannon C."/>
            <person name="Castanera R."/>
            <person name="Culley D."/>
            <person name="Daum C."/>
            <person name="Ezra D."/>
            <person name="Gonzalez J."/>
            <person name="Henrissat B."/>
            <person name="Kuo A."/>
            <person name="Liang C."/>
            <person name="Lipzen A."/>
            <person name="Lutzoni F."/>
            <person name="Magnuson J."/>
            <person name="Mondo S."/>
            <person name="Nolan M."/>
            <person name="Ohm R."/>
            <person name="Pangilinan J."/>
            <person name="Park H.-J."/>
            <person name="Ramirez L."/>
            <person name="Alfaro M."/>
            <person name="Sun H."/>
            <person name="Tritt A."/>
            <person name="Yoshinaga Y."/>
            <person name="Zwiers L.-H."/>
            <person name="Turgeon B."/>
            <person name="Goodwin S."/>
            <person name="Spatafora J."/>
            <person name="Crous P."/>
            <person name="Grigoriev I."/>
        </authorList>
    </citation>
    <scope>NUCLEOTIDE SEQUENCE</scope>
    <source>
        <strain evidence="8">CBS 125425</strain>
    </source>
</reference>
<feature type="transmembrane region" description="Helical" evidence="6">
    <location>
        <begin position="381"/>
        <end position="403"/>
    </location>
</feature>
<dbReference type="GO" id="GO:0022857">
    <property type="term" value="F:transmembrane transporter activity"/>
    <property type="evidence" value="ECO:0007669"/>
    <property type="project" value="InterPro"/>
</dbReference>
<name>A0A9P4V8N4_9PLEO</name>
<comment type="caution">
    <text evidence="8">The sequence shown here is derived from an EMBL/GenBank/DDBJ whole genome shotgun (WGS) entry which is preliminary data.</text>
</comment>
<dbReference type="Gene3D" id="1.20.1250.20">
    <property type="entry name" value="MFS general substrate transporter like domains"/>
    <property type="match status" value="1"/>
</dbReference>
<feature type="transmembrane region" description="Helical" evidence="6">
    <location>
        <begin position="25"/>
        <end position="46"/>
    </location>
</feature>
<feature type="transmembrane region" description="Helical" evidence="6">
    <location>
        <begin position="176"/>
        <end position="200"/>
    </location>
</feature>
<keyword evidence="4 6" id="KW-0472">Membrane</keyword>
<dbReference type="EMBL" id="ML996100">
    <property type="protein sequence ID" value="KAF2740518.1"/>
    <property type="molecule type" value="Genomic_DNA"/>
</dbReference>
<dbReference type="Proteomes" id="UP000799444">
    <property type="component" value="Unassembled WGS sequence"/>
</dbReference>
<feature type="transmembrane region" description="Helical" evidence="6">
    <location>
        <begin position="212"/>
        <end position="231"/>
    </location>
</feature>
<dbReference type="PRINTS" id="PR01036">
    <property type="entry name" value="TCRTETB"/>
</dbReference>
<accession>A0A9P4V8N4</accession>
<feature type="transmembrane region" description="Helical" evidence="6">
    <location>
        <begin position="286"/>
        <end position="304"/>
    </location>
</feature>
<gene>
    <name evidence="8" type="ORF">EJ04DRAFT_531136</name>
</gene>
<evidence type="ECO:0000256" key="5">
    <source>
        <dbReference type="SAM" id="MobiDB-lite"/>
    </source>
</evidence>
<proteinExistence type="predicted"/>
<feature type="region of interest" description="Disordered" evidence="5">
    <location>
        <begin position="532"/>
        <end position="555"/>
    </location>
</feature>
<feature type="transmembrane region" description="Helical" evidence="6">
    <location>
        <begin position="83"/>
        <end position="106"/>
    </location>
</feature>